<evidence type="ECO:0000313" key="2">
    <source>
        <dbReference type="Proteomes" id="UP000323144"/>
    </source>
</evidence>
<keyword evidence="2" id="KW-1185">Reference proteome</keyword>
<name>A0A5B9Y4H5_9MOLU</name>
<dbReference type="AlphaFoldDB" id="A0A5B9Y4H5"/>
<sequence length="89" mass="10410">MKEINIYLDESGKLSDVYNKNDKRPERFFIIGGFVAEKTNKISRHFLRSELKIRKDYNIDKKFEIKAADSNPDITARLLNSLTDNVYPV</sequence>
<organism evidence="1 2">
    <name type="scientific">Spiroplasma chinense</name>
    <dbReference type="NCBI Taxonomy" id="216932"/>
    <lineage>
        <taxon>Bacteria</taxon>
        <taxon>Bacillati</taxon>
        <taxon>Mycoplasmatota</taxon>
        <taxon>Mollicutes</taxon>
        <taxon>Entomoplasmatales</taxon>
        <taxon>Spiroplasmataceae</taxon>
        <taxon>Spiroplasma</taxon>
    </lineage>
</organism>
<accession>A0A5B9Y4H5</accession>
<dbReference type="EMBL" id="CP043026">
    <property type="protein sequence ID" value="QEH61984.1"/>
    <property type="molecule type" value="Genomic_DNA"/>
</dbReference>
<evidence type="ECO:0000313" key="1">
    <source>
        <dbReference type="EMBL" id="QEH61984.1"/>
    </source>
</evidence>
<evidence type="ECO:0008006" key="3">
    <source>
        <dbReference type="Google" id="ProtNLM"/>
    </source>
</evidence>
<dbReference type="KEGG" id="schi:SCHIN_v1c07890"/>
<dbReference type="Proteomes" id="UP000323144">
    <property type="component" value="Chromosome"/>
</dbReference>
<proteinExistence type="predicted"/>
<dbReference type="RefSeq" id="WP_166508360.1">
    <property type="nucleotide sequence ID" value="NZ_CP043026.1"/>
</dbReference>
<dbReference type="InterPro" id="IPR024524">
    <property type="entry name" value="DUF3800"/>
</dbReference>
<reference evidence="1 2" key="1">
    <citation type="submission" date="2019-08" db="EMBL/GenBank/DDBJ databases">
        <title>Complete genome sequence of Spiroplasma chinense CCH (DSM 19755).</title>
        <authorList>
            <person name="Shen H.-Y."/>
            <person name="Lin Y.-C."/>
            <person name="Chou L."/>
            <person name="Kuo C.-H."/>
        </authorList>
    </citation>
    <scope>NUCLEOTIDE SEQUENCE [LARGE SCALE GENOMIC DNA]</scope>
    <source>
        <strain evidence="1 2">CCH</strain>
    </source>
</reference>
<dbReference type="Pfam" id="PF12686">
    <property type="entry name" value="DUF3800"/>
    <property type="match status" value="1"/>
</dbReference>
<gene>
    <name evidence="1" type="ORF">SCHIN_v1c07890</name>
</gene>
<protein>
    <recommendedName>
        <fullName evidence="3">DUF3800 domain-containing protein</fullName>
    </recommendedName>
</protein>